<sequence length="324" mass="38719">MVVKKTAYRREFSPPRSRTAWQEYEEDYNTNVDYRFERRQEEHQHRDEHFLWQEWDWATDSDSDEEDDTYRGGLPGYPLPKHVEKHRKLLQKYQQRAASRQDRLRNHQHELYDREVQTPEAWGPVEVRPAQEQVQEEQGQGEGDAIPLPEPPAKEHKKTAGKEKDVRPARPKKSRPVKPNKYRKIPAPRPMNEPLGRPSRRPLHDHPFLPYGMADQERETGALQTHNVRAGHNIYPAALKAERRHKAAIERREEEREKATYREKRKLALFNEKALFNERMVRETSRWSTEYRDCFAGYEKDTYERNLRTRSYAPSRVDKIYVPA</sequence>
<evidence type="ECO:0000256" key="2">
    <source>
        <dbReference type="SAM" id="MobiDB-lite"/>
    </source>
</evidence>
<keyword evidence="3" id="KW-1185">Reference proteome</keyword>
<dbReference type="GeneID" id="106161866"/>
<evidence type="ECO:0000256" key="1">
    <source>
        <dbReference type="SAM" id="Coils"/>
    </source>
</evidence>
<feature type="region of interest" description="Disordered" evidence="2">
    <location>
        <begin position="128"/>
        <end position="202"/>
    </location>
</feature>
<gene>
    <name evidence="4" type="primary">LOC106161866</name>
</gene>
<feature type="compositionally biased region" description="Basic residues" evidence="2">
    <location>
        <begin position="169"/>
        <end position="186"/>
    </location>
</feature>
<feature type="coiled-coil region" evidence="1">
    <location>
        <begin position="83"/>
        <end position="110"/>
    </location>
</feature>
<dbReference type="GO" id="GO:0036064">
    <property type="term" value="C:ciliary basal body"/>
    <property type="evidence" value="ECO:0007669"/>
    <property type="project" value="TreeGrafter"/>
</dbReference>
<dbReference type="GO" id="GO:0008017">
    <property type="term" value="F:microtubule binding"/>
    <property type="evidence" value="ECO:0007669"/>
    <property type="project" value="TreeGrafter"/>
</dbReference>
<keyword evidence="1" id="KW-0175">Coiled coil</keyword>
<dbReference type="PANTHER" id="PTHR31022">
    <property type="entry name" value="CENTRIOLE, CILIA AND SPINDLE-ASSOCIATED PROTEIN"/>
    <property type="match status" value="1"/>
</dbReference>
<name>A0A1S3I949_LINAN</name>
<dbReference type="Proteomes" id="UP000085678">
    <property type="component" value="Unplaced"/>
</dbReference>
<dbReference type="KEGG" id="lak:106161866"/>
<dbReference type="STRING" id="7574.A0A1S3I949"/>
<dbReference type="Pfam" id="PF15748">
    <property type="entry name" value="CCSAP"/>
    <property type="match status" value="1"/>
</dbReference>
<accession>A0A1S3I949</accession>
<feature type="region of interest" description="Disordered" evidence="2">
    <location>
        <begin position="60"/>
        <end position="82"/>
    </location>
</feature>
<dbReference type="GO" id="GO:0005814">
    <property type="term" value="C:centriole"/>
    <property type="evidence" value="ECO:0007669"/>
    <property type="project" value="TreeGrafter"/>
</dbReference>
<protein>
    <submittedName>
        <fullName evidence="4">Centriole, cilia and spindle-associated protein</fullName>
    </submittedName>
</protein>
<dbReference type="AlphaFoldDB" id="A0A1S3I949"/>
<evidence type="ECO:0000313" key="3">
    <source>
        <dbReference type="Proteomes" id="UP000085678"/>
    </source>
</evidence>
<dbReference type="RefSeq" id="XP_013394391.1">
    <property type="nucleotide sequence ID" value="XM_013538937.1"/>
</dbReference>
<feature type="compositionally biased region" description="Basic and acidic residues" evidence="2">
    <location>
        <begin position="152"/>
        <end position="168"/>
    </location>
</feature>
<dbReference type="OrthoDB" id="6616361at2759"/>
<dbReference type="InParanoid" id="A0A1S3I949"/>
<dbReference type="InterPro" id="IPR029774">
    <property type="entry name" value="CSAP"/>
</dbReference>
<evidence type="ECO:0000313" key="4">
    <source>
        <dbReference type="RefSeq" id="XP_013394391.1"/>
    </source>
</evidence>
<dbReference type="GO" id="GO:0005819">
    <property type="term" value="C:spindle"/>
    <property type="evidence" value="ECO:0007669"/>
    <property type="project" value="TreeGrafter"/>
</dbReference>
<dbReference type="GO" id="GO:1901673">
    <property type="term" value="P:regulation of mitotic spindle assembly"/>
    <property type="evidence" value="ECO:0007669"/>
    <property type="project" value="TreeGrafter"/>
</dbReference>
<reference evidence="4" key="1">
    <citation type="submission" date="2025-08" db="UniProtKB">
        <authorList>
            <consortium name="RefSeq"/>
        </authorList>
    </citation>
    <scope>IDENTIFICATION</scope>
    <source>
        <tissue evidence="4">Gonads</tissue>
    </source>
</reference>
<proteinExistence type="predicted"/>
<dbReference type="PANTHER" id="PTHR31022:SF4">
    <property type="entry name" value="CENTRIOLE, CILIA AND SPINDLE-ASSOCIATED PROTEIN"/>
    <property type="match status" value="1"/>
</dbReference>
<dbReference type="GO" id="GO:0035869">
    <property type="term" value="C:ciliary transition zone"/>
    <property type="evidence" value="ECO:0007669"/>
    <property type="project" value="TreeGrafter"/>
</dbReference>
<organism evidence="3 4">
    <name type="scientific">Lingula anatina</name>
    <name type="common">Brachiopod</name>
    <name type="synonym">Lingula unguis</name>
    <dbReference type="NCBI Taxonomy" id="7574"/>
    <lineage>
        <taxon>Eukaryota</taxon>
        <taxon>Metazoa</taxon>
        <taxon>Spiralia</taxon>
        <taxon>Lophotrochozoa</taxon>
        <taxon>Brachiopoda</taxon>
        <taxon>Linguliformea</taxon>
        <taxon>Lingulata</taxon>
        <taxon>Lingulida</taxon>
        <taxon>Linguloidea</taxon>
        <taxon>Lingulidae</taxon>
        <taxon>Lingula</taxon>
    </lineage>
</organism>